<proteinExistence type="predicted"/>
<keyword evidence="4" id="KW-1185">Reference proteome</keyword>
<feature type="compositionally biased region" description="Acidic residues" evidence="1">
    <location>
        <begin position="91"/>
        <end position="110"/>
    </location>
</feature>
<evidence type="ECO:0000313" key="3">
    <source>
        <dbReference type="EMBL" id="MBF4163740.1"/>
    </source>
</evidence>
<name>A0A930V4R9_9ACTN</name>
<accession>A0A930V4R9</accession>
<gene>
    <name evidence="3" type="ORF">ISG29_18840</name>
</gene>
<reference evidence="3" key="1">
    <citation type="submission" date="2020-11" db="EMBL/GenBank/DDBJ databases">
        <title>Nocardioides sp. CBS4Y-1, whole genome shotgun sequence.</title>
        <authorList>
            <person name="Tuo L."/>
        </authorList>
    </citation>
    <scope>NUCLEOTIDE SEQUENCE</scope>
    <source>
        <strain evidence="3">CBS4Y-1</strain>
    </source>
</reference>
<evidence type="ECO:0000313" key="4">
    <source>
        <dbReference type="Proteomes" id="UP000656804"/>
    </source>
</evidence>
<sequence length="110" mass="11852">MNLHDWIDELCDVLDIDAEVDEGLVLDLAKLAAHQVARPAAPLTAFLLGYAAGEAGGAPEVVEELADRAKALAESWDQPADTRGENLSGDDLPELEDLDDDTIDHESEEE</sequence>
<comment type="caution">
    <text evidence="3">The sequence shown here is derived from an EMBL/GenBank/DDBJ whole genome shotgun (WGS) entry which is preliminary data.</text>
</comment>
<dbReference type="EMBL" id="JADIVZ010000014">
    <property type="protein sequence ID" value="MBF4163740.1"/>
    <property type="molecule type" value="Genomic_DNA"/>
</dbReference>
<feature type="domain" description="DUF6457" evidence="2">
    <location>
        <begin position="2"/>
        <end position="79"/>
    </location>
</feature>
<dbReference type="Proteomes" id="UP000656804">
    <property type="component" value="Unassembled WGS sequence"/>
</dbReference>
<dbReference type="InterPro" id="IPR045598">
    <property type="entry name" value="DUF6457"/>
</dbReference>
<dbReference type="AlphaFoldDB" id="A0A930V4R9"/>
<evidence type="ECO:0000256" key="1">
    <source>
        <dbReference type="SAM" id="MobiDB-lite"/>
    </source>
</evidence>
<protein>
    <recommendedName>
        <fullName evidence="2">DUF6457 domain-containing protein</fullName>
    </recommendedName>
</protein>
<dbReference type="Pfam" id="PF20058">
    <property type="entry name" value="DUF6457"/>
    <property type="match status" value="1"/>
</dbReference>
<feature type="region of interest" description="Disordered" evidence="1">
    <location>
        <begin position="73"/>
        <end position="110"/>
    </location>
</feature>
<evidence type="ECO:0000259" key="2">
    <source>
        <dbReference type="Pfam" id="PF20058"/>
    </source>
</evidence>
<organism evidence="3 4">
    <name type="scientific">Nocardioides acrostichi</name>
    <dbReference type="NCBI Taxonomy" id="2784339"/>
    <lineage>
        <taxon>Bacteria</taxon>
        <taxon>Bacillati</taxon>
        <taxon>Actinomycetota</taxon>
        <taxon>Actinomycetes</taxon>
        <taxon>Propionibacteriales</taxon>
        <taxon>Nocardioidaceae</taxon>
        <taxon>Nocardioides</taxon>
    </lineage>
</organism>
<dbReference type="RefSeq" id="WP_194504994.1">
    <property type="nucleotide sequence ID" value="NZ_JADIVZ010000014.1"/>
</dbReference>